<keyword evidence="1" id="KW-0547">Nucleotide-binding</keyword>
<dbReference type="Proteomes" id="UP001432128">
    <property type="component" value="Chromosome"/>
</dbReference>
<name>A0AAU4K840_9NOCA</name>
<gene>
    <name evidence="3" type="ORF">OG579_10495</name>
</gene>
<reference evidence="3 4" key="1">
    <citation type="submission" date="2022-10" db="EMBL/GenBank/DDBJ databases">
        <title>The complete genomes of actinobacterial strains from the NBC collection.</title>
        <authorList>
            <person name="Joergensen T.S."/>
            <person name="Alvarez Arevalo M."/>
            <person name="Sterndorff E.B."/>
            <person name="Faurdal D."/>
            <person name="Vuksanovic O."/>
            <person name="Mourched A.-S."/>
            <person name="Charusanti P."/>
            <person name="Shaw S."/>
            <person name="Blin K."/>
            <person name="Weber T."/>
        </authorList>
    </citation>
    <scope>NUCLEOTIDE SEQUENCE [LARGE SCALE GENOMIC DNA]</scope>
    <source>
        <strain evidence="3 4">NBC_00319</strain>
    </source>
</reference>
<keyword evidence="4" id="KW-1185">Reference proteome</keyword>
<dbReference type="Gene3D" id="3.40.50.20">
    <property type="match status" value="1"/>
</dbReference>
<accession>A0AAU4K840</accession>
<dbReference type="InterPro" id="IPR011761">
    <property type="entry name" value="ATP-grasp"/>
</dbReference>
<evidence type="ECO:0000313" key="4">
    <source>
        <dbReference type="Proteomes" id="UP001432128"/>
    </source>
</evidence>
<dbReference type="KEGG" id="whr:OG579_10495"/>
<keyword evidence="1" id="KW-0067">ATP-binding</keyword>
<dbReference type="PROSITE" id="PS50975">
    <property type="entry name" value="ATP_GRASP"/>
    <property type="match status" value="1"/>
</dbReference>
<proteinExistence type="predicted"/>
<protein>
    <submittedName>
        <fullName evidence="3">Carboxylate--amine ligase</fullName>
    </submittedName>
</protein>
<organism evidence="3 4">
    <name type="scientific">Williamsia herbipolensis</name>
    <dbReference type="NCBI Taxonomy" id="1603258"/>
    <lineage>
        <taxon>Bacteria</taxon>
        <taxon>Bacillati</taxon>
        <taxon>Actinomycetota</taxon>
        <taxon>Actinomycetes</taxon>
        <taxon>Mycobacteriales</taxon>
        <taxon>Nocardiaceae</taxon>
        <taxon>Williamsia</taxon>
    </lineage>
</organism>
<dbReference type="GO" id="GO:0016874">
    <property type="term" value="F:ligase activity"/>
    <property type="evidence" value="ECO:0007669"/>
    <property type="project" value="UniProtKB-KW"/>
</dbReference>
<dbReference type="EMBL" id="CP108021">
    <property type="protein sequence ID" value="WUM22157.1"/>
    <property type="molecule type" value="Genomic_DNA"/>
</dbReference>
<dbReference type="RefSeq" id="WP_328859083.1">
    <property type="nucleotide sequence ID" value="NZ_CP108021.1"/>
</dbReference>
<keyword evidence="3" id="KW-0436">Ligase</keyword>
<dbReference type="AlphaFoldDB" id="A0AAU4K840"/>
<sequence length="390" mass="44213">MSRPGSKRVLITFGRSFLTLDLARLMAAGGHEVTIVDSISLPVSRFSNAISAFEKVPSPTFEPRAYCRELARIVTEREIDLLIPVHEETDIIAMLRADFPETCELFLSDFEVENNLHNKYEFQRVLAERGIPTLKFAQVRTQADLDALDFDTPFALKECYSRGSQKVYKVTPGELPTDIEFSPTNPWIAQEWMKGTPYCSYSVCRDGEVLAHTVYPVGYAIDGRSCIAFDAIEHAGILDWITSFVKQMNFTGQVGFDFIEDDEGALFTIECNPRGTSGIMLFEPHNRVDRAFTGQTTEMITPDPGTRKMIGFGMGLYGWKKSALKGNTFRGFLRDFRTYDDVITNRHDRLPAFMMPIAYLDIARMCLKYRVGLAEAFMHDHEWDGVPIEP</sequence>
<evidence type="ECO:0000259" key="2">
    <source>
        <dbReference type="PROSITE" id="PS50975"/>
    </source>
</evidence>
<evidence type="ECO:0000256" key="1">
    <source>
        <dbReference type="PROSITE-ProRule" id="PRU00409"/>
    </source>
</evidence>
<evidence type="ECO:0000313" key="3">
    <source>
        <dbReference type="EMBL" id="WUM22157.1"/>
    </source>
</evidence>
<dbReference type="GO" id="GO:0005524">
    <property type="term" value="F:ATP binding"/>
    <property type="evidence" value="ECO:0007669"/>
    <property type="project" value="UniProtKB-UniRule"/>
</dbReference>
<dbReference type="GO" id="GO:0046872">
    <property type="term" value="F:metal ion binding"/>
    <property type="evidence" value="ECO:0007669"/>
    <property type="project" value="InterPro"/>
</dbReference>
<feature type="domain" description="ATP-grasp" evidence="2">
    <location>
        <begin position="123"/>
        <end position="301"/>
    </location>
</feature>
<dbReference type="Gene3D" id="3.30.470.20">
    <property type="entry name" value="ATP-grasp fold, B domain"/>
    <property type="match status" value="1"/>
</dbReference>
<dbReference type="SUPFAM" id="SSF56059">
    <property type="entry name" value="Glutathione synthetase ATP-binding domain-like"/>
    <property type="match status" value="1"/>
</dbReference>